<evidence type="ECO:0000259" key="3">
    <source>
        <dbReference type="Pfam" id="PF16343"/>
    </source>
</evidence>
<dbReference type="Gene3D" id="2.40.128.440">
    <property type="entry name" value="Uncharacterised protein PF14274, DUF4361"/>
    <property type="match status" value="1"/>
</dbReference>
<proteinExistence type="predicted"/>
<dbReference type="InterPro" id="IPR025371">
    <property type="entry name" value="BT_3044-like_C"/>
</dbReference>
<evidence type="ECO:0000313" key="5">
    <source>
        <dbReference type="Proteomes" id="UP000306808"/>
    </source>
</evidence>
<dbReference type="Pfam" id="PF16343">
    <property type="entry name" value="DUF4973"/>
    <property type="match status" value="1"/>
</dbReference>
<dbReference type="RefSeq" id="WP_136901277.1">
    <property type="nucleotide sequence ID" value="NZ_SUME01000004.1"/>
</dbReference>
<reference evidence="4 5" key="1">
    <citation type="submission" date="2019-04" db="EMBL/GenBank/DDBJ databases">
        <title>Sphingobacterium olei sp. nov., isolated from oil-contaminated soil.</title>
        <authorList>
            <person name="Liu B."/>
        </authorList>
    </citation>
    <scope>NUCLEOTIDE SEQUENCE [LARGE SCALE GENOMIC DNA]</scope>
    <source>
        <strain evidence="4 5">HAL-9</strain>
    </source>
</reference>
<dbReference type="AlphaFoldDB" id="A0A4U0NZX7"/>
<evidence type="ECO:0000256" key="1">
    <source>
        <dbReference type="SAM" id="SignalP"/>
    </source>
</evidence>
<evidence type="ECO:0000259" key="2">
    <source>
        <dbReference type="Pfam" id="PF14274"/>
    </source>
</evidence>
<gene>
    <name evidence="4" type="ORF">FAZ15_10510</name>
</gene>
<dbReference type="Pfam" id="PF14274">
    <property type="entry name" value="BT_3044-like_C"/>
    <property type="match status" value="1"/>
</dbReference>
<feature type="signal peptide" evidence="1">
    <location>
        <begin position="1"/>
        <end position="19"/>
    </location>
</feature>
<dbReference type="EMBL" id="SUME01000004">
    <property type="protein sequence ID" value="TJZ60429.1"/>
    <property type="molecule type" value="Genomic_DNA"/>
</dbReference>
<dbReference type="OrthoDB" id="628107at2"/>
<comment type="caution">
    <text evidence="4">The sequence shown here is derived from an EMBL/GenBank/DDBJ whole genome shotgun (WGS) entry which is preliminary data.</text>
</comment>
<accession>A0A4U0NZX7</accession>
<keyword evidence="1" id="KW-0732">Signal</keyword>
<keyword evidence="5" id="KW-1185">Reference proteome</keyword>
<sequence length="336" mass="39358">MKKIYILLLAMTASIFILSSCNNEWEDEQYEQLVSFKAPPNTEGVNWIYVRYKGNGKVTFNLPLIVSGSTPNTQDRTVRIGLDLDTLSIMNREQFGQRQELFYQLLEQKHYSMPETITIPAGQSQVNIPIEFSLADIDEVEKWVLPLQILDDPGGNYQVNPHKHYKRAMLRIMSFNEYSGMYNATQFQITLEGNTTTPLTIDRHRAYVVDDETVFFYAGTRDVDYLDRKNYKVFVRFTDESLDLQNIKKKLEIWSDNAANNKFELGAEQAYYTVQQEMDEVRPYLKHIYFTLFFGYKFEDYTTAPGLRLKYDTKGTMSMQRDLNTLIPDEDQQIQW</sequence>
<dbReference type="PROSITE" id="PS51257">
    <property type="entry name" value="PROKAR_LIPOPROTEIN"/>
    <property type="match status" value="1"/>
</dbReference>
<name>A0A4U0NZX7_9SPHI</name>
<feature type="domain" description="BT-3044-like C-terminal" evidence="2">
    <location>
        <begin position="167"/>
        <end position="317"/>
    </location>
</feature>
<feature type="domain" description="DUF4973" evidence="3">
    <location>
        <begin position="25"/>
        <end position="153"/>
    </location>
</feature>
<dbReference type="InterPro" id="IPR032509">
    <property type="entry name" value="DUF4973"/>
</dbReference>
<dbReference type="Gene3D" id="2.60.40.1740">
    <property type="entry name" value="hypothetical protein (bacova_03559)"/>
    <property type="match status" value="1"/>
</dbReference>
<dbReference type="Proteomes" id="UP000306808">
    <property type="component" value="Unassembled WGS sequence"/>
</dbReference>
<feature type="chain" id="PRO_5020937086" evidence="1">
    <location>
        <begin position="20"/>
        <end position="336"/>
    </location>
</feature>
<organism evidence="4 5">
    <name type="scientific">Sphingobacterium olei</name>
    <dbReference type="NCBI Taxonomy" id="2571155"/>
    <lineage>
        <taxon>Bacteria</taxon>
        <taxon>Pseudomonadati</taxon>
        <taxon>Bacteroidota</taxon>
        <taxon>Sphingobacteriia</taxon>
        <taxon>Sphingobacteriales</taxon>
        <taxon>Sphingobacteriaceae</taxon>
        <taxon>Sphingobacterium</taxon>
    </lineage>
</organism>
<protein>
    <submittedName>
        <fullName evidence="4">DUF4973 domain-containing protein</fullName>
    </submittedName>
</protein>
<evidence type="ECO:0000313" key="4">
    <source>
        <dbReference type="EMBL" id="TJZ60429.1"/>
    </source>
</evidence>